<dbReference type="EMBL" id="KV425573">
    <property type="protein sequence ID" value="KZT25247.1"/>
    <property type="molecule type" value="Genomic_DNA"/>
</dbReference>
<keyword evidence="4 8" id="KW-1133">Transmembrane helix</keyword>
<keyword evidence="11" id="KW-1185">Reference proteome</keyword>
<dbReference type="GO" id="GO:0005247">
    <property type="term" value="F:voltage-gated chloride channel activity"/>
    <property type="evidence" value="ECO:0007669"/>
    <property type="project" value="TreeGrafter"/>
</dbReference>
<keyword evidence="2" id="KW-0813">Transport</keyword>
<dbReference type="Gene3D" id="3.10.580.10">
    <property type="entry name" value="CBS-domain"/>
    <property type="match status" value="1"/>
</dbReference>
<evidence type="ECO:0000313" key="11">
    <source>
        <dbReference type="Proteomes" id="UP000076761"/>
    </source>
</evidence>
<reference evidence="10 11" key="1">
    <citation type="journal article" date="2016" name="Mol. Biol. Evol.">
        <title>Comparative Genomics of Early-Diverging Mushroom-Forming Fungi Provides Insights into the Origins of Lignocellulose Decay Capabilities.</title>
        <authorList>
            <person name="Nagy L.G."/>
            <person name="Riley R."/>
            <person name="Tritt A."/>
            <person name="Adam C."/>
            <person name="Daum C."/>
            <person name="Floudas D."/>
            <person name="Sun H."/>
            <person name="Yadav J.S."/>
            <person name="Pangilinan J."/>
            <person name="Larsson K.H."/>
            <person name="Matsuura K."/>
            <person name="Barry K."/>
            <person name="Labutti K."/>
            <person name="Kuo R."/>
            <person name="Ohm R.A."/>
            <person name="Bhattacharya S.S."/>
            <person name="Shirouzu T."/>
            <person name="Yoshinaga Y."/>
            <person name="Martin F.M."/>
            <person name="Grigoriev I.V."/>
            <person name="Hibbett D.S."/>
        </authorList>
    </citation>
    <scope>NUCLEOTIDE SEQUENCE [LARGE SCALE GENOMIC DNA]</scope>
    <source>
        <strain evidence="10 11">HHB14362 ss-1</strain>
    </source>
</reference>
<keyword evidence="6 8" id="KW-0472">Membrane</keyword>
<dbReference type="GO" id="GO:0005794">
    <property type="term" value="C:Golgi apparatus"/>
    <property type="evidence" value="ECO:0007669"/>
    <property type="project" value="TreeGrafter"/>
</dbReference>
<feature type="transmembrane region" description="Helical" evidence="8">
    <location>
        <begin position="174"/>
        <end position="195"/>
    </location>
</feature>
<feature type="transmembrane region" description="Helical" evidence="8">
    <location>
        <begin position="475"/>
        <end position="496"/>
    </location>
</feature>
<protein>
    <submittedName>
        <fullName evidence="10">Cl-channel protein</fullName>
    </submittedName>
</protein>
<feature type="transmembrane region" description="Helical" evidence="8">
    <location>
        <begin position="396"/>
        <end position="416"/>
    </location>
</feature>
<feature type="domain" description="CBS" evidence="9">
    <location>
        <begin position="616"/>
        <end position="663"/>
    </location>
</feature>
<dbReference type="Proteomes" id="UP000076761">
    <property type="component" value="Unassembled WGS sequence"/>
</dbReference>
<dbReference type="SUPFAM" id="SSF81340">
    <property type="entry name" value="Clc chloride channel"/>
    <property type="match status" value="1"/>
</dbReference>
<sequence length="767" mass="84421">MAIEEPHTESDLSDRDWENARVSSAWFESESQDAELQALNSELSQWTDKSDTKRHLHRYRDGSTIDWLYEESLERERKHRLRSQRGARSILLPTLDTMKMWLVIVATGIGVGVTGAWLDVLVKWLGDIREGRCSYGFFYNQVACCSGLDPGEICTEWQTWSEWFRIRSILGQSLLQSFVYMALAVVFAGSAAILVQSYAPYAFHTGIPEIKAILGGYVLDAFLSPWTLLIKGLGLALSVASGLSLGKEGPLVHVACCMAYSLSGFFHQLRHNEARKRKLLAAAAVAGVSVAFGSPLGGVLFGLEELETFSNENDVIWRGFVTSVIAAVSLQYVDPFGTSKLVLFQVTSGSDTWRGFELVPWLFLGVIGGILGSVLIKLNVAAAVYRRNSILHEWPVLEVIGVSAVTAAISYLVVFLRVQSSELVANLFQECDANRGDYHGLCNPVAMWRNIFLLLLTAVVKIGLTAWTFGMMVPAGIFLPTIAIGASLGRAVGLLTQGLYRARPTSWVFSSCPPDPTVRCISPGFYAVIGASAMLGGVTRMTISLVVIVFELTGALSHVLPIMISVMVSKWVGDAFGEGGIYSAWIAMRRYPWLPSVEYRDKGGIAAHVMKPLEELVVIENHGCNLKDLNALVKTHRFHGFPVVQDGQLLGYVIRDKLGVFLESHLIGDDDSNRLERPCSFLHIGSDRSDTLNLSSILETSVLQLRQEVPQELVVNMFQKLSLRHILFTQSGKLKGMMTKTDVVSFLNAHFPHAAALAVPPGQMPYS</sequence>
<feature type="transmembrane region" description="Helical" evidence="8">
    <location>
        <begin position="251"/>
        <end position="267"/>
    </location>
</feature>
<feature type="domain" description="CBS" evidence="9">
    <location>
        <begin position="701"/>
        <end position="748"/>
    </location>
</feature>
<name>A0A165SJD7_9AGAM</name>
<evidence type="ECO:0000256" key="2">
    <source>
        <dbReference type="ARBA" id="ARBA00022448"/>
    </source>
</evidence>
<keyword evidence="7" id="KW-0868">Chloride</keyword>
<dbReference type="OrthoDB" id="44789at2759"/>
<keyword evidence="3 8" id="KW-0812">Transmembrane</keyword>
<dbReference type="PANTHER" id="PTHR45711">
    <property type="entry name" value="CHLORIDE CHANNEL PROTEIN"/>
    <property type="match status" value="1"/>
</dbReference>
<dbReference type="Gene3D" id="1.10.3080.10">
    <property type="entry name" value="Clc chloride channel"/>
    <property type="match status" value="1"/>
</dbReference>
<dbReference type="GO" id="GO:0005769">
    <property type="term" value="C:early endosome"/>
    <property type="evidence" value="ECO:0007669"/>
    <property type="project" value="TreeGrafter"/>
</dbReference>
<organism evidence="10 11">
    <name type="scientific">Neolentinus lepideus HHB14362 ss-1</name>
    <dbReference type="NCBI Taxonomy" id="1314782"/>
    <lineage>
        <taxon>Eukaryota</taxon>
        <taxon>Fungi</taxon>
        <taxon>Dikarya</taxon>
        <taxon>Basidiomycota</taxon>
        <taxon>Agaricomycotina</taxon>
        <taxon>Agaricomycetes</taxon>
        <taxon>Gloeophyllales</taxon>
        <taxon>Gloeophyllaceae</taxon>
        <taxon>Neolentinus</taxon>
    </lineage>
</organism>
<feature type="transmembrane region" description="Helical" evidence="8">
    <location>
        <begin position="541"/>
        <end position="560"/>
    </location>
</feature>
<dbReference type="InterPro" id="IPR000644">
    <property type="entry name" value="CBS_dom"/>
</dbReference>
<feature type="transmembrane region" description="Helical" evidence="8">
    <location>
        <begin position="279"/>
        <end position="303"/>
    </location>
</feature>
<evidence type="ECO:0000256" key="1">
    <source>
        <dbReference type="ARBA" id="ARBA00004141"/>
    </source>
</evidence>
<accession>A0A165SJD7</accession>
<evidence type="ECO:0000259" key="9">
    <source>
        <dbReference type="SMART" id="SM00116"/>
    </source>
</evidence>
<comment type="subcellular location">
    <subcellularLocation>
        <location evidence="1">Membrane</location>
        <topology evidence="1">Multi-pass membrane protein</topology>
    </subcellularLocation>
</comment>
<feature type="transmembrane region" description="Helical" evidence="8">
    <location>
        <begin position="358"/>
        <end position="376"/>
    </location>
</feature>
<dbReference type="PANTHER" id="PTHR45711:SF6">
    <property type="entry name" value="CHLORIDE CHANNEL PROTEIN"/>
    <property type="match status" value="1"/>
</dbReference>
<feature type="transmembrane region" description="Helical" evidence="8">
    <location>
        <begin position="100"/>
        <end position="122"/>
    </location>
</feature>
<evidence type="ECO:0000256" key="4">
    <source>
        <dbReference type="ARBA" id="ARBA00022989"/>
    </source>
</evidence>
<feature type="transmembrane region" description="Helical" evidence="8">
    <location>
        <begin position="517"/>
        <end position="535"/>
    </location>
</feature>
<gene>
    <name evidence="10" type="ORF">NEOLEDRAFT_1134062</name>
</gene>
<dbReference type="Pfam" id="PF00654">
    <property type="entry name" value="Voltage_CLC"/>
    <property type="match status" value="1"/>
</dbReference>
<dbReference type="InterPro" id="IPR046342">
    <property type="entry name" value="CBS_dom_sf"/>
</dbReference>
<dbReference type="SUPFAM" id="SSF54631">
    <property type="entry name" value="CBS-domain pair"/>
    <property type="match status" value="1"/>
</dbReference>
<keyword evidence="5" id="KW-0406">Ion transport</keyword>
<feature type="transmembrane region" description="Helical" evidence="8">
    <location>
        <begin position="451"/>
        <end position="469"/>
    </location>
</feature>
<dbReference type="InterPro" id="IPR014743">
    <property type="entry name" value="Cl-channel_core"/>
</dbReference>
<evidence type="ECO:0000256" key="7">
    <source>
        <dbReference type="ARBA" id="ARBA00023214"/>
    </source>
</evidence>
<evidence type="ECO:0000313" key="10">
    <source>
        <dbReference type="EMBL" id="KZT25247.1"/>
    </source>
</evidence>
<dbReference type="AlphaFoldDB" id="A0A165SJD7"/>
<proteinExistence type="predicted"/>
<dbReference type="GO" id="GO:0005886">
    <property type="term" value="C:plasma membrane"/>
    <property type="evidence" value="ECO:0007669"/>
    <property type="project" value="TreeGrafter"/>
</dbReference>
<dbReference type="InterPro" id="IPR001807">
    <property type="entry name" value="ClC"/>
</dbReference>
<dbReference type="InParanoid" id="A0A165SJD7"/>
<dbReference type="SMART" id="SM00116">
    <property type="entry name" value="CBS"/>
    <property type="match status" value="2"/>
</dbReference>
<evidence type="ECO:0000256" key="3">
    <source>
        <dbReference type="ARBA" id="ARBA00022692"/>
    </source>
</evidence>
<dbReference type="CDD" id="cd03684">
    <property type="entry name" value="ClC_3_like"/>
    <property type="match status" value="1"/>
</dbReference>
<dbReference type="PRINTS" id="PR00762">
    <property type="entry name" value="CLCHANNEL"/>
</dbReference>
<evidence type="ECO:0000256" key="8">
    <source>
        <dbReference type="SAM" id="Phobius"/>
    </source>
</evidence>
<evidence type="ECO:0000256" key="5">
    <source>
        <dbReference type="ARBA" id="ARBA00023065"/>
    </source>
</evidence>
<dbReference type="STRING" id="1314782.A0A165SJD7"/>
<evidence type="ECO:0000256" key="6">
    <source>
        <dbReference type="ARBA" id="ARBA00023136"/>
    </source>
</evidence>